<proteinExistence type="predicted"/>
<evidence type="ECO:0000256" key="4">
    <source>
        <dbReference type="ARBA" id="ARBA00022679"/>
    </source>
</evidence>
<keyword evidence="9" id="KW-1185">Reference proteome</keyword>
<keyword evidence="4 8" id="KW-0808">Transferase</keyword>
<keyword evidence="7" id="KW-0812">Transmembrane</keyword>
<evidence type="ECO:0000256" key="2">
    <source>
        <dbReference type="ARBA" id="ARBA00022475"/>
    </source>
</evidence>
<dbReference type="Pfam" id="PF03279">
    <property type="entry name" value="Lip_A_acyltrans"/>
    <property type="match status" value="1"/>
</dbReference>
<keyword evidence="2" id="KW-1003">Cell membrane</keyword>
<dbReference type="CDD" id="cd07984">
    <property type="entry name" value="LPLAT_LABLAT-like"/>
    <property type="match status" value="1"/>
</dbReference>
<dbReference type="PANTHER" id="PTHR30606">
    <property type="entry name" value="LIPID A BIOSYNTHESIS LAUROYL ACYLTRANSFERASE"/>
    <property type="match status" value="1"/>
</dbReference>
<name>A0A848JAH2_9BACT</name>
<dbReference type="AlphaFoldDB" id="A0A848JAH2"/>
<evidence type="ECO:0000256" key="5">
    <source>
        <dbReference type="ARBA" id="ARBA00023136"/>
    </source>
</evidence>
<organism evidence="8 9">
    <name type="scientific">Marinigracilibium pacificum</name>
    <dbReference type="NCBI Taxonomy" id="2729599"/>
    <lineage>
        <taxon>Bacteria</taxon>
        <taxon>Pseudomonadati</taxon>
        <taxon>Bacteroidota</taxon>
        <taxon>Cytophagia</taxon>
        <taxon>Cytophagales</taxon>
        <taxon>Flammeovirgaceae</taxon>
        <taxon>Marinigracilibium</taxon>
    </lineage>
</organism>
<dbReference type="GO" id="GO:0016746">
    <property type="term" value="F:acyltransferase activity"/>
    <property type="evidence" value="ECO:0007669"/>
    <property type="project" value="UniProtKB-KW"/>
</dbReference>
<comment type="subcellular location">
    <subcellularLocation>
        <location evidence="1">Cell inner membrane</location>
    </subcellularLocation>
</comment>
<comment type="caution">
    <text evidence="8">The sequence shown here is derived from an EMBL/GenBank/DDBJ whole genome shotgun (WGS) entry which is preliminary data.</text>
</comment>
<keyword evidence="6 8" id="KW-0012">Acyltransferase</keyword>
<dbReference type="GO" id="GO:0005886">
    <property type="term" value="C:plasma membrane"/>
    <property type="evidence" value="ECO:0007669"/>
    <property type="project" value="UniProtKB-SubCell"/>
</dbReference>
<accession>A0A848JAH2</accession>
<keyword evidence="7" id="KW-1133">Transmembrane helix</keyword>
<gene>
    <name evidence="8" type="ORF">HH304_16665</name>
</gene>
<evidence type="ECO:0000313" key="8">
    <source>
        <dbReference type="EMBL" id="NMM50042.1"/>
    </source>
</evidence>
<evidence type="ECO:0000256" key="1">
    <source>
        <dbReference type="ARBA" id="ARBA00004533"/>
    </source>
</evidence>
<reference evidence="8 9" key="1">
    <citation type="submission" date="2020-04" db="EMBL/GenBank/DDBJ databases">
        <title>Flammeovirgaceae bacterium KN852 isolated from deep sea.</title>
        <authorList>
            <person name="Zhang D.-C."/>
        </authorList>
    </citation>
    <scope>NUCLEOTIDE SEQUENCE [LARGE SCALE GENOMIC DNA]</scope>
    <source>
        <strain evidence="8 9">KN852</strain>
    </source>
</reference>
<keyword evidence="3" id="KW-0997">Cell inner membrane</keyword>
<dbReference type="Proteomes" id="UP000559010">
    <property type="component" value="Unassembled WGS sequence"/>
</dbReference>
<evidence type="ECO:0000313" key="9">
    <source>
        <dbReference type="Proteomes" id="UP000559010"/>
    </source>
</evidence>
<dbReference type="GO" id="GO:0009247">
    <property type="term" value="P:glycolipid biosynthetic process"/>
    <property type="evidence" value="ECO:0007669"/>
    <property type="project" value="UniProtKB-ARBA"/>
</dbReference>
<sequence>MYYITAFFYYVLIFPLSLLPMGILYLLSDLFYLIAYYLIGYRKKVVFSNMKRVFPDKSEDEIKELAKEFYKHFCDLMIESVKLFTISRKEAIKRCRVTNPEVYIDHINKGRNVSLVCAHHNNWEMAAVAFPAQFPQNACHIAVIYAPLSNKFFDKVIHKSRSKFGMNLVAKNDTLRFFNTKRDKPSLMAFAADQSPRKSKSNVYWTEFLGQETAVMFGTERYSVRYDYSVVYLHIKKIKRGYYELTFENVVEDPKTVEKGEITSKYTKLMEKDILEQPAYWLWTHNRWKKQKPKED</sequence>
<dbReference type="InterPro" id="IPR004960">
    <property type="entry name" value="LipA_acyltrans"/>
</dbReference>
<evidence type="ECO:0000256" key="3">
    <source>
        <dbReference type="ARBA" id="ARBA00022519"/>
    </source>
</evidence>
<feature type="transmembrane region" description="Helical" evidence="7">
    <location>
        <begin position="6"/>
        <end position="39"/>
    </location>
</feature>
<dbReference type="EMBL" id="JABBNU010000010">
    <property type="protein sequence ID" value="NMM50042.1"/>
    <property type="molecule type" value="Genomic_DNA"/>
</dbReference>
<protein>
    <submittedName>
        <fullName evidence="8">Lipid A biosynthesis acyltransferase</fullName>
    </submittedName>
</protein>
<dbReference type="RefSeq" id="WP_169684106.1">
    <property type="nucleotide sequence ID" value="NZ_JABBNU010000010.1"/>
</dbReference>
<dbReference type="PANTHER" id="PTHR30606:SF10">
    <property type="entry name" value="PHOSPHATIDYLINOSITOL MANNOSIDE ACYLTRANSFERASE"/>
    <property type="match status" value="1"/>
</dbReference>
<evidence type="ECO:0000256" key="7">
    <source>
        <dbReference type="SAM" id="Phobius"/>
    </source>
</evidence>
<evidence type="ECO:0000256" key="6">
    <source>
        <dbReference type="ARBA" id="ARBA00023315"/>
    </source>
</evidence>
<keyword evidence="5 7" id="KW-0472">Membrane</keyword>